<dbReference type="Pfam" id="PF00567">
    <property type="entry name" value="TUDOR"/>
    <property type="match status" value="1"/>
</dbReference>
<evidence type="ECO:0000256" key="2">
    <source>
        <dbReference type="ARBA" id="ARBA00022490"/>
    </source>
</evidence>
<evidence type="ECO:0000259" key="7">
    <source>
        <dbReference type="PROSITE" id="PS50830"/>
    </source>
</evidence>
<evidence type="ECO:0000259" key="6">
    <source>
        <dbReference type="PROSITE" id="PS50304"/>
    </source>
</evidence>
<dbReference type="GO" id="GO:0004518">
    <property type="term" value="F:nuclease activity"/>
    <property type="evidence" value="ECO:0007669"/>
    <property type="project" value="TreeGrafter"/>
</dbReference>
<dbReference type="GO" id="GO:0031332">
    <property type="term" value="C:RNAi effector complex"/>
    <property type="evidence" value="ECO:0007669"/>
    <property type="project" value="InterPro"/>
</dbReference>
<name>A0A409Y327_9AGAR</name>
<dbReference type="Pfam" id="PF00565">
    <property type="entry name" value="SNase"/>
    <property type="match status" value="4"/>
</dbReference>
<dbReference type="InParanoid" id="A0A409Y327"/>
<feature type="domain" description="TNase-like" evidence="7">
    <location>
        <begin position="373"/>
        <end position="513"/>
    </location>
</feature>
<dbReference type="OrthoDB" id="10023235at2759"/>
<dbReference type="PANTHER" id="PTHR12302">
    <property type="entry name" value="EBNA2 BINDING PROTEIN P100"/>
    <property type="match status" value="1"/>
</dbReference>
<feature type="domain" description="TNase-like" evidence="7">
    <location>
        <begin position="543"/>
        <end position="694"/>
    </location>
</feature>
<dbReference type="PROSITE" id="PS50304">
    <property type="entry name" value="TUDOR"/>
    <property type="match status" value="1"/>
</dbReference>
<feature type="domain" description="TNase-like" evidence="7">
    <location>
        <begin position="22"/>
        <end position="154"/>
    </location>
</feature>
<dbReference type="EMBL" id="NHYE01001260">
    <property type="protein sequence ID" value="PPQ97388.1"/>
    <property type="molecule type" value="Genomic_DNA"/>
</dbReference>
<dbReference type="PROSITE" id="PS50830">
    <property type="entry name" value="TNASE_3"/>
    <property type="match status" value="4"/>
</dbReference>
<dbReference type="FunCoup" id="A0A409Y327">
    <property type="interactions" value="717"/>
</dbReference>
<accession>A0A409Y327</accession>
<feature type="compositionally biased region" description="Basic and acidic residues" evidence="5">
    <location>
        <begin position="130"/>
        <end position="146"/>
    </location>
</feature>
<dbReference type="AlphaFoldDB" id="A0A409Y327"/>
<dbReference type="GO" id="GO:0031047">
    <property type="term" value="P:regulatory ncRNA-mediated gene silencing"/>
    <property type="evidence" value="ECO:0007669"/>
    <property type="project" value="UniProtKB-UniRule"/>
</dbReference>
<dbReference type="PIRSF" id="PIRSF017179">
    <property type="entry name" value="RISC-Tudor-SN"/>
    <property type="match status" value="1"/>
</dbReference>
<feature type="region of interest" description="Disordered" evidence="5">
    <location>
        <begin position="580"/>
        <end position="610"/>
    </location>
</feature>
<dbReference type="FunFam" id="2.40.50.90:FF:000001">
    <property type="entry name" value="Staphylococcal nuclease domain-containing protein"/>
    <property type="match status" value="1"/>
</dbReference>
<dbReference type="InterPro" id="IPR016685">
    <property type="entry name" value="Silence_cplx_Nase-comp_TudorSN"/>
</dbReference>
<feature type="domain" description="TNase-like" evidence="7">
    <location>
        <begin position="195"/>
        <end position="352"/>
    </location>
</feature>
<evidence type="ECO:0000256" key="5">
    <source>
        <dbReference type="SAM" id="MobiDB-lite"/>
    </source>
</evidence>
<dbReference type="PANTHER" id="PTHR12302:SF2">
    <property type="entry name" value="STAPHYLOCOCCAL NUCLEASE DOMAIN-CONTAINING PROTEIN 1"/>
    <property type="match status" value="1"/>
</dbReference>
<dbReference type="InterPro" id="IPR016071">
    <property type="entry name" value="Staphylococal_nuclease_OB-fold"/>
</dbReference>
<dbReference type="GO" id="GO:0005829">
    <property type="term" value="C:cytosol"/>
    <property type="evidence" value="ECO:0007669"/>
    <property type="project" value="UniProtKB-UniRule"/>
</dbReference>
<dbReference type="STRING" id="231916.A0A409Y327"/>
<gene>
    <name evidence="8" type="ORF">CVT26_006622</name>
</gene>
<feature type="domain" description="Tudor" evidence="6">
    <location>
        <begin position="770"/>
        <end position="830"/>
    </location>
</feature>
<dbReference type="SUPFAM" id="SSF63748">
    <property type="entry name" value="Tudor/PWWP/MBT"/>
    <property type="match status" value="1"/>
</dbReference>
<evidence type="ECO:0000256" key="3">
    <source>
        <dbReference type="ARBA" id="ARBA00022737"/>
    </source>
</evidence>
<keyword evidence="3" id="KW-0677">Repeat</keyword>
<keyword evidence="9" id="KW-1185">Reference proteome</keyword>
<dbReference type="Proteomes" id="UP000284706">
    <property type="component" value="Unassembled WGS sequence"/>
</dbReference>
<dbReference type="FunFam" id="2.30.30.140:FF:000018">
    <property type="entry name" value="Serine/threonine-protein kinase 31"/>
    <property type="match status" value="1"/>
</dbReference>
<dbReference type="CDD" id="cd00175">
    <property type="entry name" value="SNc"/>
    <property type="match status" value="1"/>
</dbReference>
<evidence type="ECO:0000256" key="4">
    <source>
        <dbReference type="PIRNR" id="PIRNR017179"/>
    </source>
</evidence>
<dbReference type="GO" id="GO:0006402">
    <property type="term" value="P:mRNA catabolic process"/>
    <property type="evidence" value="ECO:0007669"/>
    <property type="project" value="UniProtKB-UniRule"/>
</dbReference>
<dbReference type="Gene3D" id="2.30.30.140">
    <property type="match status" value="1"/>
</dbReference>
<keyword evidence="2 4" id="KW-0963">Cytoplasm</keyword>
<feature type="region of interest" description="Disordered" evidence="5">
    <location>
        <begin position="130"/>
        <end position="152"/>
    </location>
</feature>
<dbReference type="SUPFAM" id="SSF50199">
    <property type="entry name" value="Staphylococcal nuclease"/>
    <property type="match status" value="5"/>
</dbReference>
<dbReference type="GO" id="GO:0003723">
    <property type="term" value="F:RNA binding"/>
    <property type="evidence" value="ECO:0007669"/>
    <property type="project" value="UniProtKB-UniRule"/>
</dbReference>
<sequence>MSMKAIVKWQLEIPDKDVLLAVLSGDTLILRNRSAPQGQPPKERILHLADLSAPRLGTSSREDEPWAFESREFLRQLAVGKEITFTSIHSLPTNDDIPRDLGNAEINGVDLSSELLKNGWAKLKEIKREPSEADNKRKELENEAKAAGKGVWNPHGPKARLLALARVLINLSQARSVNHTMPIESQAFVAEWKGKPLDALVEQVRDGTTLRVRLILPDGDHQMVNIALAGVKSPRAASRQGELSEPFGEEAKFFTESRLLQRPVKVQILSLPHSTATPFQSSGNPAAPPPPASIFIGTVLHPAGNVAEHLVAAGLARIVDWHAGMLSSSGGMERLRAAEKAAKDRRLNLFANAPVSVSAGKSNGNAAANGQSRSFDATVVRVWSGDQVSVVEKDSRKERRLYLSSTRSPKLSDPRQAFYAQEAREFLRKKLIGKHVKVHIDFIRPREGEYEERECATIRYGGHGANVAEQLIEKGLASVVRHKRDDEDRSSDYDKLMAAEQAAVADQRGIHSGKEIPPPKQPLNISETSSRAAQFLNGFKRLGRIPAVVDYVASGSRFKIFLPKDNQNLTLVLAGASDASSKDFDSDSSHLGIRAPRTARNPSEKSEPYGNEAYEFSSHRYMQRDVEFEVDSIDKSGGFIGSLYVNKTENVALTLVKEGLATIHSFSAEGLSWAKQLYDAEEDAKRQRRNIWSDYDEEAAKASEEPVEEESEAGALQTKYLDVIVSDVRTKNGFQFSVQILNTEGIAALEKLMREFSIHHRGAVSSPPGFVPKGGDLVSAKFSDGAWYRAKIRRASPVKKEAEVTFIDYGNQDTVSFSNIRPLDAQFRSLPGQAQDARLSFVKLPDSTSEYFPDAVELFRSMCDGRKLVANIDHKEGNLLHLRLIDPSNPAVAEDPLACVNADLVSAGLALIDRKGCKYLSSYPQVLKKLQTSLAEAKRDRAGMFEFGDIEEDD</sequence>
<dbReference type="SMART" id="SM00318">
    <property type="entry name" value="SNc"/>
    <property type="match status" value="4"/>
</dbReference>
<evidence type="ECO:0000313" key="8">
    <source>
        <dbReference type="EMBL" id="PPQ97388.1"/>
    </source>
</evidence>
<evidence type="ECO:0008006" key="10">
    <source>
        <dbReference type="Google" id="ProtNLM"/>
    </source>
</evidence>
<proteinExistence type="predicted"/>
<dbReference type="InterPro" id="IPR002999">
    <property type="entry name" value="Tudor"/>
</dbReference>
<comment type="subcellular location">
    <subcellularLocation>
        <location evidence="1 4">Cytoplasm</location>
    </subcellularLocation>
</comment>
<comment type="caution">
    <text evidence="8">The sequence shown here is derived from an EMBL/GenBank/DDBJ whole genome shotgun (WGS) entry which is preliminary data.</text>
</comment>
<evidence type="ECO:0000313" key="9">
    <source>
        <dbReference type="Proteomes" id="UP000284706"/>
    </source>
</evidence>
<dbReference type="SMART" id="SM00333">
    <property type="entry name" value="TUDOR"/>
    <property type="match status" value="1"/>
</dbReference>
<dbReference type="InterPro" id="IPR035437">
    <property type="entry name" value="SNase_OB-fold_sf"/>
</dbReference>
<protein>
    <recommendedName>
        <fullName evidence="10">Transcription factor</fullName>
    </recommendedName>
</protein>
<organism evidence="8 9">
    <name type="scientific">Gymnopilus dilepis</name>
    <dbReference type="NCBI Taxonomy" id="231916"/>
    <lineage>
        <taxon>Eukaryota</taxon>
        <taxon>Fungi</taxon>
        <taxon>Dikarya</taxon>
        <taxon>Basidiomycota</taxon>
        <taxon>Agaricomycotina</taxon>
        <taxon>Agaricomycetes</taxon>
        <taxon>Agaricomycetidae</taxon>
        <taxon>Agaricales</taxon>
        <taxon>Agaricineae</taxon>
        <taxon>Hymenogastraceae</taxon>
        <taxon>Gymnopilus</taxon>
    </lineage>
</organism>
<evidence type="ECO:0000256" key="1">
    <source>
        <dbReference type="ARBA" id="ARBA00004496"/>
    </source>
</evidence>
<reference evidence="8 9" key="1">
    <citation type="journal article" date="2018" name="Evol. Lett.">
        <title>Horizontal gene cluster transfer increased hallucinogenic mushroom diversity.</title>
        <authorList>
            <person name="Reynolds H.T."/>
            <person name="Vijayakumar V."/>
            <person name="Gluck-Thaler E."/>
            <person name="Korotkin H.B."/>
            <person name="Matheny P.B."/>
            <person name="Slot J.C."/>
        </authorList>
    </citation>
    <scope>NUCLEOTIDE SEQUENCE [LARGE SCALE GENOMIC DNA]</scope>
    <source>
        <strain evidence="8 9">SRW20</strain>
    </source>
</reference>
<dbReference type="GO" id="GO:0005634">
    <property type="term" value="C:nucleus"/>
    <property type="evidence" value="ECO:0007669"/>
    <property type="project" value="TreeGrafter"/>
</dbReference>
<dbReference type="Gene3D" id="2.40.50.90">
    <property type="match status" value="5"/>
</dbReference>